<name>A0A5B6ZXN3_DAVIN</name>
<sequence length="374" mass="40520">MDCHQPVVMSNSSFVAESPLGNSEGFVGFLEVYIYQARDIHNICIYHKQDVYAKLCLTGDPETTVSTQIINGGGKNPVFNENLRLNVRSVDSSLKCEIWMLSRIRNYLEDQLLGFTLVSLSDVLIGNGKLAQEFSLSSNDLFHSSAGFVQLTLTYSGALPQVLEIPRPGSSLTATAAPLDSEIPTYEFEFPDPKLVNENEMMVSEYFGIPCSDLEKLGTTENDNHFSSEEIGVCIVESFSRGSLVEVSKVGTPPTSLSSNGSPSVSILASSQSACDTPGTSKSSNQDAGSSTKESGFSVLVNIEAEQKVVQQEIVDLYMKSVQQFTESLAKMKLPMDIENGSANSENTGSDEKVLASKGNGPSPRVFYGSRAFF</sequence>
<dbReference type="SMART" id="SM00239">
    <property type="entry name" value="C2"/>
    <property type="match status" value="1"/>
</dbReference>
<dbReference type="PROSITE" id="PS50004">
    <property type="entry name" value="C2"/>
    <property type="match status" value="1"/>
</dbReference>
<evidence type="ECO:0000259" key="2">
    <source>
        <dbReference type="PROSITE" id="PS50004"/>
    </source>
</evidence>
<dbReference type="PANTHER" id="PTHR31208:SF2">
    <property type="entry name" value="DOMAIN-CONTAINING PROTEIN, PUTATIVE, EXPRESSED-RELATED"/>
    <property type="match status" value="1"/>
</dbReference>
<dbReference type="PANTHER" id="PTHR31208">
    <property type="entry name" value="EXPRESSED PROTEIN"/>
    <property type="match status" value="1"/>
</dbReference>
<proteinExistence type="predicted"/>
<evidence type="ECO:0000256" key="1">
    <source>
        <dbReference type="SAM" id="MobiDB-lite"/>
    </source>
</evidence>
<organism evidence="3">
    <name type="scientific">Davidia involucrata</name>
    <name type="common">Dove tree</name>
    <dbReference type="NCBI Taxonomy" id="16924"/>
    <lineage>
        <taxon>Eukaryota</taxon>
        <taxon>Viridiplantae</taxon>
        <taxon>Streptophyta</taxon>
        <taxon>Embryophyta</taxon>
        <taxon>Tracheophyta</taxon>
        <taxon>Spermatophyta</taxon>
        <taxon>Magnoliopsida</taxon>
        <taxon>eudicotyledons</taxon>
        <taxon>Gunneridae</taxon>
        <taxon>Pentapetalae</taxon>
        <taxon>asterids</taxon>
        <taxon>Cornales</taxon>
        <taxon>Nyssaceae</taxon>
        <taxon>Davidia</taxon>
    </lineage>
</organism>
<reference evidence="3" key="1">
    <citation type="submission" date="2019-08" db="EMBL/GenBank/DDBJ databases">
        <title>Reference gene set and small RNA set construction with multiple tissues from Davidia involucrata Baill.</title>
        <authorList>
            <person name="Yang H."/>
            <person name="Zhou C."/>
            <person name="Li G."/>
            <person name="Wang J."/>
            <person name="Gao P."/>
            <person name="Wang M."/>
            <person name="Wang R."/>
            <person name="Zhao Y."/>
        </authorList>
    </citation>
    <scope>NUCLEOTIDE SEQUENCE</scope>
    <source>
        <tissue evidence="3">Mixed with DoveR01_LX</tissue>
    </source>
</reference>
<dbReference type="SUPFAM" id="SSF49562">
    <property type="entry name" value="C2 domain (Calcium/lipid-binding domain, CaLB)"/>
    <property type="match status" value="1"/>
</dbReference>
<feature type="domain" description="C2" evidence="2">
    <location>
        <begin position="11"/>
        <end position="134"/>
    </location>
</feature>
<feature type="region of interest" description="Disordered" evidence="1">
    <location>
        <begin position="340"/>
        <end position="361"/>
    </location>
</feature>
<feature type="region of interest" description="Disordered" evidence="1">
    <location>
        <begin position="250"/>
        <end position="292"/>
    </location>
</feature>
<evidence type="ECO:0000313" key="3">
    <source>
        <dbReference type="EMBL" id="MPA48298.1"/>
    </source>
</evidence>
<dbReference type="InterPro" id="IPR035892">
    <property type="entry name" value="C2_domain_sf"/>
</dbReference>
<accession>A0A5B6ZXN3</accession>
<feature type="compositionally biased region" description="Polar residues" evidence="1">
    <location>
        <begin position="253"/>
        <end position="292"/>
    </location>
</feature>
<dbReference type="AlphaFoldDB" id="A0A5B6ZXN3"/>
<dbReference type="Pfam" id="PF00168">
    <property type="entry name" value="C2"/>
    <property type="match status" value="1"/>
</dbReference>
<dbReference type="EMBL" id="GHES01017739">
    <property type="protein sequence ID" value="MPA48298.1"/>
    <property type="molecule type" value="Transcribed_RNA"/>
</dbReference>
<dbReference type="InterPro" id="IPR000008">
    <property type="entry name" value="C2_dom"/>
</dbReference>
<dbReference type="Gene3D" id="2.60.40.150">
    <property type="entry name" value="C2 domain"/>
    <property type="match status" value="1"/>
</dbReference>
<gene>
    <name evidence="3" type="ORF">Din_017739</name>
</gene>
<protein>
    <recommendedName>
        <fullName evidence="2">C2 domain-containing protein</fullName>
    </recommendedName>
</protein>